<accession>F4XJ99</accession>
<evidence type="ECO:0000313" key="2">
    <source>
        <dbReference type="Proteomes" id="UP000003959"/>
    </source>
</evidence>
<sequence length="63" mass="6957">MPYAQATPTAISSQLSAYGLWASLLSRKPLIIKEVSIGIMLSYVFRIKEVSIGIMLSYGKHLN</sequence>
<evidence type="ECO:0000313" key="1">
    <source>
        <dbReference type="EMBL" id="EGJ35179.1"/>
    </source>
</evidence>
<protein>
    <submittedName>
        <fullName evidence="1">Uncharacterized protein</fullName>
    </submittedName>
</protein>
<dbReference type="Proteomes" id="UP000003959">
    <property type="component" value="Unassembled WGS sequence"/>
</dbReference>
<name>F4XJ99_9CYAN</name>
<proteinExistence type="predicted"/>
<keyword evidence="2" id="KW-1185">Reference proteome</keyword>
<dbReference type="HOGENOM" id="CLU_2880965_0_0_3"/>
<dbReference type="AlphaFoldDB" id="F4XJ99"/>
<gene>
    <name evidence="1" type="ORF">LYNGBM3L_07410</name>
</gene>
<reference evidence="2" key="1">
    <citation type="journal article" date="2011" name="Proc. Natl. Acad. Sci. U.S.A.">
        <title>Genomic insights into the physiology and ecology of the marine filamentous cyanobacterium Lyngbya majuscula.</title>
        <authorList>
            <person name="Jones A.C."/>
            <person name="Monroe E.A."/>
            <person name="Podell S."/>
            <person name="Hess W.R."/>
            <person name="Klages S."/>
            <person name="Esquenazi E."/>
            <person name="Niessen S."/>
            <person name="Hoover H."/>
            <person name="Rothmann M."/>
            <person name="Lasken R.S."/>
            <person name="Yates J.R.III."/>
            <person name="Reinhardt R."/>
            <person name="Kube M."/>
            <person name="Burkart M.D."/>
            <person name="Allen E.E."/>
            <person name="Dorrestein P.C."/>
            <person name="Gerwick W.H."/>
            <person name="Gerwick L."/>
        </authorList>
    </citation>
    <scope>NUCLEOTIDE SEQUENCE [LARGE SCALE GENOMIC DNA]</scope>
    <source>
        <strain evidence="2">3L</strain>
    </source>
</reference>
<organism evidence="1 2">
    <name type="scientific">Moorena producens 3L</name>
    <dbReference type="NCBI Taxonomy" id="489825"/>
    <lineage>
        <taxon>Bacteria</taxon>
        <taxon>Bacillati</taxon>
        <taxon>Cyanobacteriota</taxon>
        <taxon>Cyanophyceae</taxon>
        <taxon>Coleofasciculales</taxon>
        <taxon>Coleofasciculaceae</taxon>
        <taxon>Moorena</taxon>
    </lineage>
</organism>
<dbReference type="EMBL" id="GL890823">
    <property type="protein sequence ID" value="EGJ35179.1"/>
    <property type="molecule type" value="Genomic_DNA"/>
</dbReference>